<sequence length="59" mass="6617">MQNRGSSVPRFRMKRTLILGLGHVLFLNFSMNKSGNLRNKQGDRLPSLATELDIVSVVC</sequence>
<evidence type="ECO:0000313" key="2">
    <source>
        <dbReference type="Proteomes" id="UP000701801"/>
    </source>
</evidence>
<organism evidence="1 2">
    <name type="scientific">Hymenoscyphus albidus</name>
    <dbReference type="NCBI Taxonomy" id="595503"/>
    <lineage>
        <taxon>Eukaryota</taxon>
        <taxon>Fungi</taxon>
        <taxon>Dikarya</taxon>
        <taxon>Ascomycota</taxon>
        <taxon>Pezizomycotina</taxon>
        <taxon>Leotiomycetes</taxon>
        <taxon>Helotiales</taxon>
        <taxon>Helotiaceae</taxon>
        <taxon>Hymenoscyphus</taxon>
    </lineage>
</organism>
<name>A0A9N9Q9S2_9HELO</name>
<dbReference type="Proteomes" id="UP000701801">
    <property type="component" value="Unassembled WGS sequence"/>
</dbReference>
<comment type="caution">
    <text evidence="1">The sequence shown here is derived from an EMBL/GenBank/DDBJ whole genome shotgun (WGS) entry which is preliminary data.</text>
</comment>
<reference evidence="1" key="1">
    <citation type="submission" date="2021-07" db="EMBL/GenBank/DDBJ databases">
        <authorList>
            <person name="Durling M."/>
        </authorList>
    </citation>
    <scope>NUCLEOTIDE SEQUENCE</scope>
</reference>
<accession>A0A9N9Q9S2</accession>
<keyword evidence="2" id="KW-1185">Reference proteome</keyword>
<dbReference type="AlphaFoldDB" id="A0A9N9Q9S2"/>
<protein>
    <submittedName>
        <fullName evidence="1">Uncharacterized protein</fullName>
    </submittedName>
</protein>
<evidence type="ECO:0000313" key="1">
    <source>
        <dbReference type="EMBL" id="CAG8979757.1"/>
    </source>
</evidence>
<dbReference type="EMBL" id="CAJVRM010000334">
    <property type="protein sequence ID" value="CAG8979757.1"/>
    <property type="molecule type" value="Genomic_DNA"/>
</dbReference>
<proteinExistence type="predicted"/>
<gene>
    <name evidence="1" type="ORF">HYALB_00012801</name>
</gene>